<dbReference type="STRING" id="1436961.SAMN05421739_106202"/>
<organism evidence="8 9">
    <name type="scientific">Pontibacter chinhatensis</name>
    <dbReference type="NCBI Taxonomy" id="1436961"/>
    <lineage>
        <taxon>Bacteria</taxon>
        <taxon>Pseudomonadati</taxon>
        <taxon>Bacteroidota</taxon>
        <taxon>Cytophagia</taxon>
        <taxon>Cytophagales</taxon>
        <taxon>Hymenobacteraceae</taxon>
        <taxon>Pontibacter</taxon>
    </lineage>
</organism>
<evidence type="ECO:0000256" key="5">
    <source>
        <dbReference type="PIRSR" id="PIRSR600246-1"/>
    </source>
</evidence>
<dbReference type="SUPFAM" id="SSF56235">
    <property type="entry name" value="N-terminal nucleophile aminohydrolases (Ntn hydrolases)"/>
    <property type="match status" value="1"/>
</dbReference>
<keyword evidence="2" id="KW-0378">Hydrolase</keyword>
<name>A0A1I2XRK1_9BACT</name>
<accession>A0A1I2XRK1</accession>
<evidence type="ECO:0000256" key="7">
    <source>
        <dbReference type="PIRSR" id="PIRSR600246-3"/>
    </source>
</evidence>
<keyword evidence="3" id="KW-0068">Autocatalytic cleavage</keyword>
<proteinExistence type="predicted"/>
<dbReference type="Pfam" id="PF01112">
    <property type="entry name" value="Asparaginase_2"/>
    <property type="match status" value="1"/>
</dbReference>
<dbReference type="InterPro" id="IPR000246">
    <property type="entry name" value="Peptidase_T2"/>
</dbReference>
<protein>
    <recommendedName>
        <fullName evidence="4">Isoaspartyl peptidase</fullName>
    </recommendedName>
</protein>
<keyword evidence="9" id="KW-1185">Reference proteome</keyword>
<evidence type="ECO:0000256" key="4">
    <source>
        <dbReference type="ARBA" id="ARBA00069124"/>
    </source>
</evidence>
<dbReference type="PANTHER" id="PTHR10188:SF6">
    <property type="entry name" value="N(4)-(BETA-N-ACETYLGLUCOSAMINYL)-L-ASPARAGINASE"/>
    <property type="match status" value="1"/>
</dbReference>
<dbReference type="GO" id="GO:0016811">
    <property type="term" value="F:hydrolase activity, acting on carbon-nitrogen (but not peptide) bonds, in linear amides"/>
    <property type="evidence" value="ECO:0007669"/>
    <property type="project" value="UniProtKB-ARBA"/>
</dbReference>
<feature type="active site" description="Nucleophile" evidence="5">
    <location>
        <position position="167"/>
    </location>
</feature>
<evidence type="ECO:0000256" key="2">
    <source>
        <dbReference type="ARBA" id="ARBA00022801"/>
    </source>
</evidence>
<feature type="binding site" evidence="6">
    <location>
        <begin position="218"/>
        <end position="221"/>
    </location>
    <ligand>
        <name>substrate</name>
    </ligand>
</feature>
<dbReference type="AlphaFoldDB" id="A0A1I2XRK1"/>
<keyword evidence="1" id="KW-0645">Protease</keyword>
<feature type="binding site" evidence="6">
    <location>
        <begin position="195"/>
        <end position="198"/>
    </location>
    <ligand>
        <name>substrate</name>
    </ligand>
</feature>
<dbReference type="Gene3D" id="3.60.20.30">
    <property type="entry name" value="(Glycosyl)asparaginase"/>
    <property type="match status" value="1"/>
</dbReference>
<feature type="site" description="Cleavage; by autolysis" evidence="7">
    <location>
        <begin position="166"/>
        <end position="167"/>
    </location>
</feature>
<evidence type="ECO:0000256" key="3">
    <source>
        <dbReference type="ARBA" id="ARBA00022813"/>
    </source>
</evidence>
<dbReference type="GO" id="GO:0008233">
    <property type="term" value="F:peptidase activity"/>
    <property type="evidence" value="ECO:0007669"/>
    <property type="project" value="UniProtKB-KW"/>
</dbReference>
<sequence length="304" mass="32556">MKKFAIAIHAGAETVKRKEVSKAQEKAYRKGIEEALRTGNAILKKGGSAVEAVVAAIESMENNEHFNAGRGGSLNQFGEADFDAAIMDGRNLNSGSVGSVRYVKNPIKLALEIMQHCKHAFLAGTGAEEFALRQGLELKEPSYFVTEEKLKAWHESVLEEQIAGHDTVGAVALDQQGNLAAGTSTGGLMNRMKGRVSDSPIIGAGTYANNPYCAVSCTGEGDIIMRGSIAHEVYAQVKYGGEQLQAAAEKAITMHAKFLKGDMGLVSLNGEAEIAFAFNTNLMKRGYSTDGQKPVIALWDDEEV</sequence>
<dbReference type="Proteomes" id="UP000198724">
    <property type="component" value="Unassembled WGS sequence"/>
</dbReference>
<evidence type="ECO:0000313" key="9">
    <source>
        <dbReference type="Proteomes" id="UP000198724"/>
    </source>
</evidence>
<gene>
    <name evidence="8" type="ORF">SAMN05421739_106202</name>
</gene>
<dbReference type="EMBL" id="FOOT01000006">
    <property type="protein sequence ID" value="SFH16093.1"/>
    <property type="molecule type" value="Genomic_DNA"/>
</dbReference>
<dbReference type="GO" id="GO:0006508">
    <property type="term" value="P:proteolysis"/>
    <property type="evidence" value="ECO:0007669"/>
    <property type="project" value="UniProtKB-KW"/>
</dbReference>
<reference evidence="9" key="1">
    <citation type="submission" date="2016-10" db="EMBL/GenBank/DDBJ databases">
        <authorList>
            <person name="Varghese N."/>
            <person name="Submissions S."/>
        </authorList>
    </citation>
    <scope>NUCLEOTIDE SEQUENCE [LARGE SCALE GENOMIC DNA]</scope>
    <source>
        <strain evidence="9">LP51</strain>
    </source>
</reference>
<dbReference type="FunFam" id="3.60.20.30:FF:000001">
    <property type="entry name" value="Isoaspartyl peptidase/L-asparaginase"/>
    <property type="match status" value="1"/>
</dbReference>
<evidence type="ECO:0000313" key="8">
    <source>
        <dbReference type="EMBL" id="SFH16093.1"/>
    </source>
</evidence>
<dbReference type="InterPro" id="IPR029055">
    <property type="entry name" value="Ntn_hydrolases_N"/>
</dbReference>
<dbReference type="CDD" id="cd04701">
    <property type="entry name" value="Asparaginase_2"/>
    <property type="match status" value="1"/>
</dbReference>
<evidence type="ECO:0000256" key="6">
    <source>
        <dbReference type="PIRSR" id="PIRSR600246-2"/>
    </source>
</evidence>
<dbReference type="PANTHER" id="PTHR10188">
    <property type="entry name" value="L-ASPARAGINASE"/>
    <property type="match status" value="1"/>
</dbReference>
<dbReference type="RefSeq" id="WP_175491107.1">
    <property type="nucleotide sequence ID" value="NZ_FOOT01000006.1"/>
</dbReference>
<evidence type="ECO:0000256" key="1">
    <source>
        <dbReference type="ARBA" id="ARBA00022670"/>
    </source>
</evidence>